<feature type="domain" description="Aminoacyl-tRNA synthetase class Ia" evidence="9">
    <location>
        <begin position="19"/>
        <end position="599"/>
    </location>
</feature>
<dbReference type="Pfam" id="PF08264">
    <property type="entry name" value="Anticodon_1"/>
    <property type="match status" value="1"/>
</dbReference>
<dbReference type="EC" id="6.1.1.9" evidence="8"/>
<dbReference type="GO" id="GO:0005524">
    <property type="term" value="F:ATP binding"/>
    <property type="evidence" value="ECO:0007669"/>
    <property type="project" value="UniProtKB-UniRule"/>
</dbReference>
<keyword evidence="5 8" id="KW-0648">Protein biosynthesis</keyword>
<evidence type="ECO:0000256" key="4">
    <source>
        <dbReference type="ARBA" id="ARBA00022840"/>
    </source>
</evidence>
<keyword evidence="6 8" id="KW-0030">Aminoacyl-tRNA synthetase</keyword>
<dbReference type="Pfam" id="PF10458">
    <property type="entry name" value="Val_tRNA-synt_C"/>
    <property type="match status" value="1"/>
</dbReference>
<dbReference type="InterPro" id="IPR010978">
    <property type="entry name" value="tRNA-bd_arm"/>
</dbReference>
<dbReference type="FunFam" id="3.90.740.10:FF:000003">
    <property type="entry name" value="Valine--tRNA ligase"/>
    <property type="match status" value="1"/>
</dbReference>
<evidence type="ECO:0000256" key="6">
    <source>
        <dbReference type="ARBA" id="ARBA00023146"/>
    </source>
</evidence>
<dbReference type="InterPro" id="IPR033705">
    <property type="entry name" value="Anticodon_Ia_Val"/>
</dbReference>
<evidence type="ECO:0000256" key="2">
    <source>
        <dbReference type="ARBA" id="ARBA00022598"/>
    </source>
</evidence>
<evidence type="ECO:0000256" key="5">
    <source>
        <dbReference type="ARBA" id="ARBA00022917"/>
    </source>
</evidence>
<dbReference type="CDD" id="cd07962">
    <property type="entry name" value="Anticodon_Ia_Val"/>
    <property type="match status" value="1"/>
</dbReference>
<dbReference type="InterPro" id="IPR019499">
    <property type="entry name" value="Val-tRNA_synth_tRNA-bd"/>
</dbReference>
<dbReference type="CDD" id="cd00817">
    <property type="entry name" value="ValRS_core"/>
    <property type="match status" value="1"/>
</dbReference>
<gene>
    <name evidence="8 12" type="primary">valS</name>
    <name evidence="12" type="ORF">PalTV_068</name>
</gene>
<feature type="short sequence motif" description="'KMSKS' region" evidence="8">
    <location>
        <begin position="552"/>
        <end position="556"/>
    </location>
</feature>
<dbReference type="KEGG" id="pld:PalTV_068"/>
<dbReference type="SUPFAM" id="SSF46589">
    <property type="entry name" value="tRNA-binding arm"/>
    <property type="match status" value="1"/>
</dbReference>
<dbReference type="NCBIfam" id="TIGR00422">
    <property type="entry name" value="valS"/>
    <property type="match status" value="1"/>
</dbReference>
<dbReference type="InterPro" id="IPR009008">
    <property type="entry name" value="Val/Leu/Ile-tRNA-synth_edit"/>
</dbReference>
<dbReference type="PROSITE" id="PS00178">
    <property type="entry name" value="AA_TRNA_LIGASE_I"/>
    <property type="match status" value="1"/>
</dbReference>
<dbReference type="RefSeq" id="WP_015482477.1">
    <property type="nucleotide sequence ID" value="NC_020831.1"/>
</dbReference>
<evidence type="ECO:0000256" key="7">
    <source>
        <dbReference type="ARBA" id="ARBA00047552"/>
    </source>
</evidence>
<dbReference type="NCBIfam" id="NF004349">
    <property type="entry name" value="PRK05729.1"/>
    <property type="match status" value="1"/>
</dbReference>
<comment type="domain">
    <text evidence="8">ValRS has two distinct active sites: one for aminoacylation and one for editing. The misactivated threonine is translocated from the active site to the editing site.</text>
</comment>
<evidence type="ECO:0000256" key="1">
    <source>
        <dbReference type="ARBA" id="ARBA00022490"/>
    </source>
</evidence>
<dbReference type="GO" id="GO:0005829">
    <property type="term" value="C:cytosol"/>
    <property type="evidence" value="ECO:0007669"/>
    <property type="project" value="TreeGrafter"/>
</dbReference>
<keyword evidence="3 8" id="KW-0547">Nucleotide-binding</keyword>
<evidence type="ECO:0000313" key="12">
    <source>
        <dbReference type="EMBL" id="AGI27066.1"/>
    </source>
</evidence>
<evidence type="ECO:0000256" key="8">
    <source>
        <dbReference type="HAMAP-Rule" id="MF_02004"/>
    </source>
</evidence>
<comment type="domain">
    <text evidence="8">The C-terminal coiled-coil domain is crucial for aminoacylation activity.</text>
</comment>
<dbReference type="InterPro" id="IPR013155">
    <property type="entry name" value="M/V/L/I-tRNA-synth_anticd-bd"/>
</dbReference>
<dbReference type="AlphaFoldDB" id="A0A8D3X8E7"/>
<protein>
    <recommendedName>
        <fullName evidence="8">Valine--tRNA ligase</fullName>
        <ecNumber evidence="8">6.1.1.9</ecNumber>
    </recommendedName>
    <alternativeName>
        <fullName evidence="8">Valyl-tRNA synthetase</fullName>
        <shortName evidence="8">ValRS</shortName>
    </alternativeName>
</protein>
<dbReference type="Proteomes" id="UP000012083">
    <property type="component" value="Chromosome"/>
</dbReference>
<dbReference type="InterPro" id="IPR014729">
    <property type="entry name" value="Rossmann-like_a/b/a_fold"/>
</dbReference>
<evidence type="ECO:0000313" key="13">
    <source>
        <dbReference type="Proteomes" id="UP000012083"/>
    </source>
</evidence>
<feature type="binding site" evidence="8">
    <location>
        <position position="555"/>
    </location>
    <ligand>
        <name>ATP</name>
        <dbReference type="ChEBI" id="CHEBI:30616"/>
    </ligand>
</feature>
<dbReference type="Pfam" id="PF00133">
    <property type="entry name" value="tRNA-synt_1"/>
    <property type="match status" value="1"/>
</dbReference>
<feature type="domain" description="Valyl-tRNA synthetase tRNA-binding arm" evidence="11">
    <location>
        <begin position="863"/>
        <end position="903"/>
    </location>
</feature>
<dbReference type="Gene3D" id="3.40.50.620">
    <property type="entry name" value="HUPs"/>
    <property type="match status" value="2"/>
</dbReference>
<evidence type="ECO:0000259" key="11">
    <source>
        <dbReference type="Pfam" id="PF10458"/>
    </source>
</evidence>
<dbReference type="InterPro" id="IPR009080">
    <property type="entry name" value="tRNAsynth_Ia_anticodon-bd"/>
</dbReference>
<dbReference type="SUPFAM" id="SSF50677">
    <property type="entry name" value="ValRS/IleRS/LeuRS editing domain"/>
    <property type="match status" value="1"/>
</dbReference>
<comment type="catalytic activity">
    <reaction evidence="7 8">
        <text>tRNA(Val) + L-valine + ATP = L-valyl-tRNA(Val) + AMP + diphosphate</text>
        <dbReference type="Rhea" id="RHEA:10704"/>
        <dbReference type="Rhea" id="RHEA-COMP:9672"/>
        <dbReference type="Rhea" id="RHEA-COMP:9708"/>
        <dbReference type="ChEBI" id="CHEBI:30616"/>
        <dbReference type="ChEBI" id="CHEBI:33019"/>
        <dbReference type="ChEBI" id="CHEBI:57762"/>
        <dbReference type="ChEBI" id="CHEBI:78442"/>
        <dbReference type="ChEBI" id="CHEBI:78537"/>
        <dbReference type="ChEBI" id="CHEBI:456215"/>
        <dbReference type="EC" id="6.1.1.9"/>
    </reaction>
</comment>
<reference evidence="12 13" key="1">
    <citation type="journal article" date="2013" name="Genome Biol. Evol.">
        <title>The evolution of genomic instability in the obligate endosymbionts of whiteflies.</title>
        <authorList>
            <person name="Sloan D.B."/>
            <person name="Moran N.A."/>
        </authorList>
    </citation>
    <scope>NUCLEOTIDE SEQUENCE [LARGE SCALE GENOMIC DNA]</scope>
    <source>
        <strain evidence="12 13">TV</strain>
    </source>
</reference>
<accession>A0A8D3X8E7</accession>
<dbReference type="PANTHER" id="PTHR11946:SF93">
    <property type="entry name" value="VALINE--TRNA LIGASE, CHLOROPLASTIC_MITOCHONDRIAL 2"/>
    <property type="match status" value="1"/>
</dbReference>
<name>A0A8D3X8E7_9GAMM</name>
<dbReference type="SUPFAM" id="SSF52374">
    <property type="entry name" value="Nucleotidylyl transferase"/>
    <property type="match status" value="1"/>
</dbReference>
<dbReference type="Gene3D" id="1.10.287.380">
    <property type="entry name" value="Valyl-tRNA synthetase, C-terminal domain"/>
    <property type="match status" value="1"/>
</dbReference>
<dbReference type="SUPFAM" id="SSF47323">
    <property type="entry name" value="Anticodon-binding domain of a subclass of class I aminoacyl-tRNA synthetases"/>
    <property type="match status" value="1"/>
</dbReference>
<comment type="function">
    <text evidence="8">Catalyzes the attachment of valine to tRNA(Val). As ValRS can inadvertently accommodate and process structurally similar amino acids such as threonine, to avoid such errors, it has a 'posttransfer' editing activity that hydrolyzes mischarged Thr-tRNA(Val) in a tRNA-dependent manner.</text>
</comment>
<dbReference type="PANTHER" id="PTHR11946">
    <property type="entry name" value="VALYL-TRNA SYNTHETASES"/>
    <property type="match status" value="1"/>
</dbReference>
<keyword evidence="1 8" id="KW-0963">Cytoplasm</keyword>
<proteinExistence type="inferred from homology"/>
<feature type="domain" description="Methionyl/Valyl/Leucyl/Isoleucyl-tRNA synthetase anticodon-binding" evidence="10">
    <location>
        <begin position="646"/>
        <end position="789"/>
    </location>
</feature>
<dbReference type="GO" id="GO:0002161">
    <property type="term" value="F:aminoacyl-tRNA deacylase activity"/>
    <property type="evidence" value="ECO:0007669"/>
    <property type="project" value="InterPro"/>
</dbReference>
<dbReference type="InterPro" id="IPR002303">
    <property type="entry name" value="Valyl-tRNA_ligase"/>
</dbReference>
<dbReference type="PRINTS" id="PR00986">
    <property type="entry name" value="TRNASYNTHVAL"/>
</dbReference>
<dbReference type="GO" id="GO:0006438">
    <property type="term" value="P:valyl-tRNA aminoacylation"/>
    <property type="evidence" value="ECO:0007669"/>
    <property type="project" value="UniProtKB-UniRule"/>
</dbReference>
<dbReference type="InterPro" id="IPR001412">
    <property type="entry name" value="aa-tRNA-synth_I_CS"/>
</dbReference>
<evidence type="ECO:0000259" key="9">
    <source>
        <dbReference type="Pfam" id="PF00133"/>
    </source>
</evidence>
<dbReference type="GO" id="GO:0004832">
    <property type="term" value="F:valine-tRNA ligase activity"/>
    <property type="evidence" value="ECO:0007669"/>
    <property type="project" value="UniProtKB-UniRule"/>
</dbReference>
<keyword evidence="2 8" id="KW-0436">Ligase</keyword>
<comment type="caution">
    <text evidence="8">Lacks conserved residue(s) required for the propagation of feature annotation.</text>
</comment>
<comment type="subunit">
    <text evidence="8">Monomer.</text>
</comment>
<dbReference type="InterPro" id="IPR002300">
    <property type="entry name" value="aa-tRNA-synth_Ia"/>
</dbReference>
<keyword evidence="4 8" id="KW-0067">ATP-binding</keyword>
<evidence type="ECO:0000256" key="3">
    <source>
        <dbReference type="ARBA" id="ARBA00022741"/>
    </source>
</evidence>
<evidence type="ECO:0000259" key="10">
    <source>
        <dbReference type="Pfam" id="PF08264"/>
    </source>
</evidence>
<dbReference type="HAMAP" id="MF_02004">
    <property type="entry name" value="Val_tRNA_synth_type1"/>
    <property type="match status" value="1"/>
</dbReference>
<dbReference type="FunFam" id="3.40.50.620:FF:000020">
    <property type="entry name" value="Valine--tRNA ligase, mitochondrial"/>
    <property type="match status" value="1"/>
</dbReference>
<sequence>MIMNHLYKKYNPNKIENYWYNKWEKNKNFLSNVSCIPFSIMIPPPNVNGNLHMGHAFEYTLIDTIIRYKRMQGYNTLLQFGTDHAGIATQILIDNHLANDKISRIYLGRKLFIKQTLKWCNKTIPKIILQMKRIGISVDWKKERFTMDYGFYQAVQEAFIKLYKKGLIYRGKRLINWDPKLFTAISDIEVESIESKGILWYIRYPLLNNIKSIDGKNYLIVATTRPETILADTCIAVNPQDKRYKNLIGKCVKVPLIGRILPIISDEVVDKNFGTGCVKITPAHNFIDYKIGKRNNSLLINIFTNNFKVRKKAEICKFKSGKVLNYNFIKTPKSYVGMSIKLLRKNIVNDLLKNNCLEKKIENYILMLPCGDRSGAIIEPLLTDQWFVSIKNLAKLAIKAVKNGNIKFIPKNYEKIYINWMYNIKDWCISRQLWWGHRIPAWFDDTNKIFVGRNEEEIRNKYSINLKTKLYQDNDVLDTWFSSGLWTFSTIGWPQNTYDFKLFHPSSVLITGFDIIPFWVSRMIMMTLKFINEIPFKTVYIHGLIRDQTGQKMSKSKGNVIDPIELIDGIEKNNLNSGADALRYTYLSISLPGKDINLDLGRLKGYRNFCNKLWNATRYVISKAEIYYNNDSKIFFYWENLNSINRFIISILQKTKKLFYNYLEEYRLDLASQTIYEFVWYDFCDWYLEFSKIILNSKYILFKFSTINTLIYVLKEILLLLHPMIPFITEELWKNIMLLQYKNKKTMIINQSWPNIDKNKIDEDAIYDIEFIKKIIINIRYMRASMNIDNFKIIQIFCSKVKNFYKELLNQYNYYICKLAKIKRIKYYEPNIHCLSKNIENLMIIHIPIIKEKYYDFKFIIEELKKQKKLIKILESKLKNKNFINKAPKSVITKNKIKLKKAKDLINLIGKPNF</sequence>
<keyword evidence="8" id="KW-0175">Coiled coil</keyword>
<organism evidence="12 13">
    <name type="scientific">Candidatus Portiera aleyrodidarum TV</name>
    <dbReference type="NCBI Taxonomy" id="1297582"/>
    <lineage>
        <taxon>Bacteria</taxon>
        <taxon>Pseudomonadati</taxon>
        <taxon>Pseudomonadota</taxon>
        <taxon>Gammaproteobacteria</taxon>
        <taxon>Candidatus Johnevansiales</taxon>
        <taxon>Candidatus Johnevansiaceae</taxon>
        <taxon>Candidatus Portiera</taxon>
    </lineage>
</organism>
<dbReference type="EMBL" id="CP004358">
    <property type="protein sequence ID" value="AGI27066.1"/>
    <property type="molecule type" value="Genomic_DNA"/>
</dbReference>
<dbReference type="InterPro" id="IPR037118">
    <property type="entry name" value="Val-tRNA_synth_C_sf"/>
</dbReference>
<dbReference type="Gene3D" id="1.10.730.10">
    <property type="entry name" value="Isoleucyl-tRNA Synthetase, Domain 1"/>
    <property type="match status" value="1"/>
</dbReference>
<comment type="similarity">
    <text evidence="8">Belongs to the class-I aminoacyl-tRNA synthetase family. ValS type 1 subfamily.</text>
</comment>
<comment type="subcellular location">
    <subcellularLocation>
        <location evidence="8">Cytoplasm</location>
    </subcellularLocation>
</comment>